<reference evidence="2" key="1">
    <citation type="submission" date="2016-10" db="EMBL/GenBank/DDBJ databases">
        <authorList>
            <person name="Varghese N."/>
            <person name="Submissions S."/>
        </authorList>
    </citation>
    <scope>NUCLEOTIDE SEQUENCE [LARGE SCALE GENOMIC DNA]</scope>
    <source>
        <strain evidence="2">DSM 16108</strain>
    </source>
</reference>
<proteinExistence type="predicted"/>
<gene>
    <name evidence="1" type="ORF">SAMN04488569_101642</name>
</gene>
<dbReference type="OrthoDB" id="2167486at2"/>
<organism evidence="1 2">
    <name type="scientific">Marinilactibacillus piezotolerans</name>
    <dbReference type="NCBI Taxonomy" id="258723"/>
    <lineage>
        <taxon>Bacteria</taxon>
        <taxon>Bacillati</taxon>
        <taxon>Bacillota</taxon>
        <taxon>Bacilli</taxon>
        <taxon>Lactobacillales</taxon>
        <taxon>Carnobacteriaceae</taxon>
        <taxon>Marinilactibacillus</taxon>
    </lineage>
</organism>
<dbReference type="AlphaFoldDB" id="A0A1I3XS68"/>
<evidence type="ECO:0000313" key="1">
    <source>
        <dbReference type="EMBL" id="SFK22370.1"/>
    </source>
</evidence>
<keyword evidence="2" id="KW-1185">Reference proteome</keyword>
<name>A0A1I3XS68_9LACT</name>
<protein>
    <submittedName>
        <fullName evidence="1">Uncharacterized protein</fullName>
    </submittedName>
</protein>
<evidence type="ECO:0000313" key="2">
    <source>
        <dbReference type="Proteomes" id="UP000199589"/>
    </source>
</evidence>
<dbReference type="Proteomes" id="UP000199589">
    <property type="component" value="Unassembled WGS sequence"/>
</dbReference>
<sequence length="67" mass="7646">MENKRQTIVPVTLQSDPIYRSAGEKKQPTQKLVAQFKQNQAELLIYEGIKPSTLRVLLAEMSSNETR</sequence>
<dbReference type="EMBL" id="FOSJ01000016">
    <property type="protein sequence ID" value="SFK22370.1"/>
    <property type="molecule type" value="Genomic_DNA"/>
</dbReference>
<accession>A0A1I3XS68</accession>
<dbReference type="RefSeq" id="WP_072693380.1">
    <property type="nucleotide sequence ID" value="NZ_FOSJ01000016.1"/>
</dbReference>